<dbReference type="InterPro" id="IPR011337">
    <property type="entry name" value="DNA_rep_MutH/RE_typeII_Sau3AI"/>
</dbReference>
<evidence type="ECO:0000313" key="5">
    <source>
        <dbReference type="EMBL" id="MXS54003.1"/>
    </source>
</evidence>
<organism evidence="5 6">
    <name type="scientific">Enterococcus faecalis</name>
    <name type="common">Streptococcus faecalis</name>
    <dbReference type="NCBI Taxonomy" id="1351"/>
    <lineage>
        <taxon>Bacteria</taxon>
        <taxon>Bacillati</taxon>
        <taxon>Bacillota</taxon>
        <taxon>Bacilli</taxon>
        <taxon>Lactobacillales</taxon>
        <taxon>Enterococcaceae</taxon>
        <taxon>Enterococcus</taxon>
    </lineage>
</organism>
<feature type="domain" description="DNA mismatch repair MutH/Type II restriction enzyme Sau3AI" evidence="4">
    <location>
        <begin position="48"/>
        <end position="152"/>
    </location>
</feature>
<dbReference type="GO" id="GO:0003677">
    <property type="term" value="F:DNA binding"/>
    <property type="evidence" value="ECO:0007669"/>
    <property type="project" value="InterPro"/>
</dbReference>
<evidence type="ECO:0000313" key="6">
    <source>
        <dbReference type="Proteomes" id="UP000429730"/>
    </source>
</evidence>
<keyword evidence="2" id="KW-0255">Endonuclease</keyword>
<keyword evidence="1" id="KW-0540">Nuclease</keyword>
<dbReference type="Gene3D" id="3.40.600.10">
    <property type="entry name" value="DNA mismatch repair MutH/Restriction endonuclease, type II"/>
    <property type="match status" value="2"/>
</dbReference>
<dbReference type="Pfam" id="PF02976">
    <property type="entry name" value="MutH"/>
    <property type="match status" value="1"/>
</dbReference>
<dbReference type="Proteomes" id="UP000429730">
    <property type="component" value="Unassembled WGS sequence"/>
</dbReference>
<dbReference type="SMART" id="SM00927">
    <property type="entry name" value="MutH"/>
    <property type="match status" value="1"/>
</dbReference>
<dbReference type="InterPro" id="IPR011335">
    <property type="entry name" value="Restrct_endonuc-II-like"/>
</dbReference>
<proteinExistence type="predicted"/>
<sequence>MSEYLTKEQVHNRAKEAVGKSMIELNNGIPLLNSKNKNSIGDIFESWFGKVKDSESRPDLEEAGVELKATPIKKLKNGQYSAKERLVLNIINYNEVAEETFEESHFLYKNNTMEIAFYEYLKDTPKDQWTIREAILYEMYKNPVDFEIIRQDWELIKKYILDGKAHELSESLTNYLAPCTKGTNAVKSLRTQPYSEQKAKQRAYSLKSGYMTSILRKYVLGDEKVDSIVKNTFQLEENNLEDLVLEHFIPYVGQTVQSLCEKFIIKTSYQANYRIVSSILGLSATVTKEEPFPRVEEFEKASILVKTIYFDKSGNNKESMSFPSFNFIDLSKQVWEKEDGEPSSDWHNFLLDTRFLFVVFKEEDEGVVFKGAKFFSMPEEDIEGPVRKVWEDTVSKLREGVELEAIPDKSTKDGWKIKNNFIKKTDKMICHVRPHASQRDYSVDGRYADKLPVPAKWINKPDNDNYSDQWMTKQCFWINNDYIKEQVQDLIS</sequence>
<evidence type="ECO:0000256" key="3">
    <source>
        <dbReference type="ARBA" id="ARBA00022801"/>
    </source>
</evidence>
<accession>A0AAP6RJM5</accession>
<dbReference type="NCBIfam" id="NF040973">
    <property type="entry name" value="restrict_Sau3AI"/>
    <property type="match status" value="1"/>
</dbReference>
<dbReference type="InterPro" id="IPR037057">
    <property type="entry name" value="DNA_rep_MutH/T2_RE_sf"/>
</dbReference>
<dbReference type="GO" id="GO:0016787">
    <property type="term" value="F:hydrolase activity"/>
    <property type="evidence" value="ECO:0007669"/>
    <property type="project" value="UniProtKB-KW"/>
</dbReference>
<keyword evidence="3" id="KW-0378">Hydrolase</keyword>
<protein>
    <submittedName>
        <fullName evidence="5">DNA mismatch repair protein MutH</fullName>
    </submittedName>
</protein>
<dbReference type="AlphaFoldDB" id="A0AAP6RJM5"/>
<dbReference type="EMBL" id="WVTJ01000052">
    <property type="protein sequence ID" value="MXS54003.1"/>
    <property type="molecule type" value="Genomic_DNA"/>
</dbReference>
<reference evidence="5 6" key="1">
    <citation type="submission" date="2019-04" db="EMBL/GenBank/DDBJ databases">
        <title>Step-wise assembly of the neonatal virome modulated by breast feeding.</title>
        <authorList>
            <person name="Liang G."/>
            <person name="Bushman F."/>
        </authorList>
    </citation>
    <scope>NUCLEOTIDE SEQUENCE [LARGE SCALE GENOMIC DNA]</scope>
    <source>
        <strain evidence="5 6">E3754</strain>
    </source>
</reference>
<evidence type="ECO:0000256" key="2">
    <source>
        <dbReference type="ARBA" id="ARBA00022759"/>
    </source>
</evidence>
<evidence type="ECO:0000256" key="1">
    <source>
        <dbReference type="ARBA" id="ARBA00022722"/>
    </source>
</evidence>
<dbReference type="SUPFAM" id="SSF52980">
    <property type="entry name" value="Restriction endonuclease-like"/>
    <property type="match status" value="2"/>
</dbReference>
<evidence type="ECO:0000259" key="4">
    <source>
        <dbReference type="SMART" id="SM00927"/>
    </source>
</evidence>
<name>A0AAP6RJM5_ENTFL</name>
<comment type="caution">
    <text evidence="5">The sequence shown here is derived from an EMBL/GenBank/DDBJ whole genome shotgun (WGS) entry which is preliminary data.</text>
</comment>
<gene>
    <name evidence="5" type="ORF">GTI81_15015</name>
</gene>
<dbReference type="CDD" id="cd22355">
    <property type="entry name" value="Sau3AI_C"/>
    <property type="match status" value="1"/>
</dbReference>
<dbReference type="RefSeq" id="WP_002418591.1">
    <property type="nucleotide sequence ID" value="NZ_CP097004.1"/>
</dbReference>
<dbReference type="GO" id="GO:0004519">
    <property type="term" value="F:endonuclease activity"/>
    <property type="evidence" value="ECO:0007669"/>
    <property type="project" value="UniProtKB-KW"/>
</dbReference>
<dbReference type="CDD" id="cd22356">
    <property type="entry name" value="Sau3AI_N-like"/>
    <property type="match status" value="1"/>
</dbReference>